<evidence type="ECO:0000259" key="1">
    <source>
        <dbReference type="PROSITE" id="PS50820"/>
    </source>
</evidence>
<dbReference type="PANTHER" id="PTHR31331">
    <property type="entry name" value="LCCL DOMAIN PROTEIN (AFU_ORTHOLOGUE AFUA_5G08630)"/>
    <property type="match status" value="1"/>
</dbReference>
<dbReference type="InterPro" id="IPR011989">
    <property type="entry name" value="ARM-like"/>
</dbReference>
<dbReference type="PROSITE" id="PS50820">
    <property type="entry name" value="LCCL"/>
    <property type="match status" value="1"/>
</dbReference>
<organism evidence="2 3">
    <name type="scientific">Thermogemmata fonticola</name>
    <dbReference type="NCBI Taxonomy" id="2755323"/>
    <lineage>
        <taxon>Bacteria</taxon>
        <taxon>Pseudomonadati</taxon>
        <taxon>Planctomycetota</taxon>
        <taxon>Planctomycetia</taxon>
        <taxon>Gemmatales</taxon>
        <taxon>Gemmataceae</taxon>
        <taxon>Thermogemmata</taxon>
    </lineage>
</organism>
<gene>
    <name evidence="2" type="ORF">H0921_10475</name>
</gene>
<dbReference type="PANTHER" id="PTHR31331:SF1">
    <property type="entry name" value="CYSTEINE RICH SECRETORY PROTEIN LCCL DOMAIN CONTAINING 2"/>
    <property type="match status" value="1"/>
</dbReference>
<dbReference type="EMBL" id="JACEFB010000006">
    <property type="protein sequence ID" value="MBA2226585.1"/>
    <property type="molecule type" value="Genomic_DNA"/>
</dbReference>
<proteinExistence type="predicted"/>
<dbReference type="Gene3D" id="2.170.130.20">
    <property type="entry name" value="LCCL-like domain"/>
    <property type="match status" value="1"/>
</dbReference>
<comment type="caution">
    <text evidence="2">The sequence shown here is derived from an EMBL/GenBank/DDBJ whole genome shotgun (WGS) entry which is preliminary data.</text>
</comment>
<dbReference type="AlphaFoldDB" id="A0A7V8VEU6"/>
<feature type="domain" description="LCCL" evidence="1">
    <location>
        <begin position="252"/>
        <end position="306"/>
    </location>
</feature>
<evidence type="ECO:0000313" key="3">
    <source>
        <dbReference type="Proteomes" id="UP000542342"/>
    </source>
</evidence>
<reference evidence="2 3" key="1">
    <citation type="submission" date="2020-07" db="EMBL/GenBank/DDBJ databases">
        <title>Thermogemmata thermophila gen. nov., sp. nov., a novel moderate thermophilic planctomycete from a Kamchatka hot spring.</title>
        <authorList>
            <person name="Elcheninov A.G."/>
            <person name="Podosokorskaya O.A."/>
            <person name="Kovaleva O.L."/>
            <person name="Novikov A."/>
            <person name="Bonch-Osmolovskaya E.A."/>
            <person name="Toshchakov S.V."/>
            <person name="Kublanov I.V."/>
        </authorList>
    </citation>
    <scope>NUCLEOTIDE SEQUENCE [LARGE SCALE GENOMIC DNA]</scope>
    <source>
        <strain evidence="2 3">2918</strain>
    </source>
</reference>
<dbReference type="SUPFAM" id="SSF69848">
    <property type="entry name" value="LCCL domain"/>
    <property type="match status" value="1"/>
</dbReference>
<keyword evidence="3" id="KW-1185">Reference proteome</keyword>
<protein>
    <recommendedName>
        <fullName evidence="1">LCCL domain-containing protein</fullName>
    </recommendedName>
</protein>
<dbReference type="SMART" id="SM00603">
    <property type="entry name" value="LCCL"/>
    <property type="match status" value="1"/>
</dbReference>
<dbReference type="Gene3D" id="1.25.10.10">
    <property type="entry name" value="Leucine-rich Repeat Variant"/>
    <property type="match status" value="1"/>
</dbReference>
<dbReference type="Proteomes" id="UP000542342">
    <property type="component" value="Unassembled WGS sequence"/>
</dbReference>
<sequence length="322" mass="34972">MPQTWSRTGIVCATVATLGLTAWSSQGGMASQPPGTEGGNRSTPAGVEVEVKCCDDSVLKLRLLDEKLELQTKYGVLSIPAADIRRIEFAPRIPPADAERISLAISRLSHPDYQIRERASAELLTFRERAYPFLLRATKSDNPEVSRRAEEAIRAIQSRVPAALLESREYDLVTTEDCKIVGRLTTSALRVHTTQFGEQLLRLSDLRVLSAGSTASETATAPPAPTNLMAFQHQFGKELTYTLTGYTPGTGQANVWGTDVYTLDSHLAAAAVHAGVVQPGKTAVVHVRIVQSPPQFIASYRNGINSTAYGNYPAGAYEFVRK</sequence>
<evidence type="ECO:0000313" key="2">
    <source>
        <dbReference type="EMBL" id="MBA2226585.1"/>
    </source>
</evidence>
<dbReference type="InterPro" id="IPR036609">
    <property type="entry name" value="LCCL_sf"/>
</dbReference>
<dbReference type="InterPro" id="IPR016024">
    <property type="entry name" value="ARM-type_fold"/>
</dbReference>
<accession>A0A7V8VEU6</accession>
<dbReference type="SUPFAM" id="SSF48371">
    <property type="entry name" value="ARM repeat"/>
    <property type="match status" value="1"/>
</dbReference>
<dbReference type="InterPro" id="IPR004043">
    <property type="entry name" value="LCCL"/>
</dbReference>
<dbReference type="InterPro" id="IPR051957">
    <property type="entry name" value="CRISP-LCCL_domain"/>
</dbReference>
<dbReference type="Pfam" id="PF03815">
    <property type="entry name" value="LCCL"/>
    <property type="match status" value="1"/>
</dbReference>
<name>A0A7V8VEU6_9BACT</name>
<dbReference type="RefSeq" id="WP_194538014.1">
    <property type="nucleotide sequence ID" value="NZ_JACEFB010000006.1"/>
</dbReference>